<dbReference type="InterPro" id="IPR029063">
    <property type="entry name" value="SAM-dependent_MTases_sf"/>
</dbReference>
<dbReference type="AlphaFoldDB" id="A0A1I6LS10"/>
<organism evidence="8 9">
    <name type="scientific">Sphingomonas jatrophae</name>
    <dbReference type="NCBI Taxonomy" id="1166337"/>
    <lineage>
        <taxon>Bacteria</taxon>
        <taxon>Pseudomonadati</taxon>
        <taxon>Pseudomonadota</taxon>
        <taxon>Alphaproteobacteria</taxon>
        <taxon>Sphingomonadales</taxon>
        <taxon>Sphingomonadaceae</taxon>
        <taxon>Sphingomonas</taxon>
    </lineage>
</organism>
<evidence type="ECO:0000256" key="2">
    <source>
        <dbReference type="ARBA" id="ARBA00022679"/>
    </source>
</evidence>
<dbReference type="NCBIfam" id="TIGR00536">
    <property type="entry name" value="hemK_fam"/>
    <property type="match status" value="1"/>
</dbReference>
<keyword evidence="3 5" id="KW-0949">S-adenosyl-L-methionine</keyword>
<feature type="domain" description="Release factor glutamine methyltransferase N-terminal" evidence="7">
    <location>
        <begin position="5"/>
        <end position="71"/>
    </location>
</feature>
<dbReference type="PANTHER" id="PTHR18895">
    <property type="entry name" value="HEMK METHYLTRANSFERASE"/>
    <property type="match status" value="1"/>
</dbReference>
<dbReference type="Gene3D" id="1.10.8.10">
    <property type="entry name" value="DNA helicase RuvA subunit, C-terminal domain"/>
    <property type="match status" value="1"/>
</dbReference>
<dbReference type="InterPro" id="IPR050320">
    <property type="entry name" value="N5-glutamine_MTase"/>
</dbReference>
<evidence type="ECO:0000256" key="3">
    <source>
        <dbReference type="ARBA" id="ARBA00022691"/>
    </source>
</evidence>
<dbReference type="GO" id="GO:0003676">
    <property type="term" value="F:nucleic acid binding"/>
    <property type="evidence" value="ECO:0007669"/>
    <property type="project" value="InterPro"/>
</dbReference>
<name>A0A1I6LS10_9SPHN</name>
<feature type="binding site" evidence="5">
    <location>
        <begin position="182"/>
        <end position="185"/>
    </location>
    <ligand>
        <name>substrate</name>
    </ligand>
</feature>
<keyword evidence="2 5" id="KW-0808">Transferase</keyword>
<evidence type="ECO:0000313" key="9">
    <source>
        <dbReference type="Proteomes" id="UP000198824"/>
    </source>
</evidence>
<dbReference type="InterPro" id="IPR019874">
    <property type="entry name" value="RF_methyltr_PrmC"/>
</dbReference>
<dbReference type="InterPro" id="IPR004556">
    <property type="entry name" value="HemK-like"/>
</dbReference>
<dbReference type="EMBL" id="FOZG01000002">
    <property type="protein sequence ID" value="SFS06226.1"/>
    <property type="molecule type" value="Genomic_DNA"/>
</dbReference>
<dbReference type="InterPro" id="IPR002052">
    <property type="entry name" value="DNA_methylase_N6_adenine_CS"/>
</dbReference>
<feature type="binding site" evidence="5">
    <location>
        <position position="182"/>
    </location>
    <ligand>
        <name>S-adenosyl-L-methionine</name>
        <dbReference type="ChEBI" id="CHEBI:59789"/>
    </ligand>
</feature>
<proteinExistence type="inferred from homology"/>
<keyword evidence="1 5" id="KW-0489">Methyltransferase</keyword>
<dbReference type="Pfam" id="PF05175">
    <property type="entry name" value="MTS"/>
    <property type="match status" value="1"/>
</dbReference>
<dbReference type="RefSeq" id="WP_165611316.1">
    <property type="nucleotide sequence ID" value="NZ_FOZG01000002.1"/>
</dbReference>
<dbReference type="InterPro" id="IPR040758">
    <property type="entry name" value="PrmC_N"/>
</dbReference>
<dbReference type="Proteomes" id="UP000198824">
    <property type="component" value="Unassembled WGS sequence"/>
</dbReference>
<dbReference type="SUPFAM" id="SSF53335">
    <property type="entry name" value="S-adenosyl-L-methionine-dependent methyltransferases"/>
    <property type="match status" value="1"/>
</dbReference>
<protein>
    <recommendedName>
        <fullName evidence="5">Release factor glutamine methyltransferase</fullName>
        <shortName evidence="5">RF MTase</shortName>
        <ecNumber evidence="5">2.1.1.297</ecNumber>
    </recommendedName>
    <alternativeName>
        <fullName evidence="5">N5-glutamine methyltransferase PrmC</fullName>
    </alternativeName>
    <alternativeName>
        <fullName evidence="5">Protein-(glutamine-N5) MTase PrmC</fullName>
    </alternativeName>
    <alternativeName>
        <fullName evidence="5">Protein-glutamine N-methyltransferase PrmC</fullName>
    </alternativeName>
</protein>
<comment type="catalytic activity">
    <reaction evidence="4 5">
        <text>L-glutaminyl-[peptide chain release factor] + S-adenosyl-L-methionine = N(5)-methyl-L-glutaminyl-[peptide chain release factor] + S-adenosyl-L-homocysteine + H(+)</text>
        <dbReference type="Rhea" id="RHEA:42896"/>
        <dbReference type="Rhea" id="RHEA-COMP:10271"/>
        <dbReference type="Rhea" id="RHEA-COMP:10272"/>
        <dbReference type="ChEBI" id="CHEBI:15378"/>
        <dbReference type="ChEBI" id="CHEBI:30011"/>
        <dbReference type="ChEBI" id="CHEBI:57856"/>
        <dbReference type="ChEBI" id="CHEBI:59789"/>
        <dbReference type="ChEBI" id="CHEBI:61891"/>
        <dbReference type="EC" id="2.1.1.297"/>
    </reaction>
</comment>
<dbReference type="GO" id="GO:0032259">
    <property type="term" value="P:methylation"/>
    <property type="evidence" value="ECO:0007669"/>
    <property type="project" value="UniProtKB-KW"/>
</dbReference>
<dbReference type="Gene3D" id="3.40.50.150">
    <property type="entry name" value="Vaccinia Virus protein VP39"/>
    <property type="match status" value="1"/>
</dbReference>
<dbReference type="InterPro" id="IPR007848">
    <property type="entry name" value="Small_mtfrase_dom"/>
</dbReference>
<feature type="domain" description="Methyltransferase small" evidence="6">
    <location>
        <begin position="111"/>
        <end position="186"/>
    </location>
</feature>
<evidence type="ECO:0000256" key="1">
    <source>
        <dbReference type="ARBA" id="ARBA00022603"/>
    </source>
</evidence>
<evidence type="ECO:0000259" key="6">
    <source>
        <dbReference type="Pfam" id="PF05175"/>
    </source>
</evidence>
<dbReference type="Pfam" id="PF17827">
    <property type="entry name" value="PrmC_N"/>
    <property type="match status" value="1"/>
</dbReference>
<sequence>MTRGQALAAATERLAGLSATPRLDAELLMAHALGVTREALLLGGLAAPAPEDFGALVERRLAHEPIAYITGTRGFWTIELAVGPGALVPRPDSETLIEAAAAHFAGGPGPTRILDLGTGSGALLLAALDEWPGASGIGIDASPAARSWAARNAEALGMAARAEICDGGWTGTGERFDLILCNPPYIGTGETLPRDVAAWEPASALFAGADGLDDYRAIAPVLAPQLAPGGVACIEIGCTQAMTAGALFEAEGFDVVVRRDLGGRDRCLVVTHKRKSADFT</sequence>
<dbReference type="CDD" id="cd02440">
    <property type="entry name" value="AdoMet_MTases"/>
    <property type="match status" value="1"/>
</dbReference>
<feature type="binding site" evidence="5">
    <location>
        <begin position="117"/>
        <end position="121"/>
    </location>
    <ligand>
        <name>S-adenosyl-L-methionine</name>
        <dbReference type="ChEBI" id="CHEBI:59789"/>
    </ligand>
</feature>
<feature type="binding site" evidence="5">
    <location>
        <position position="169"/>
    </location>
    <ligand>
        <name>S-adenosyl-L-methionine</name>
        <dbReference type="ChEBI" id="CHEBI:59789"/>
    </ligand>
</feature>
<dbReference type="GO" id="GO:0102559">
    <property type="term" value="F:peptide chain release factor N(5)-glutamine methyltransferase activity"/>
    <property type="evidence" value="ECO:0007669"/>
    <property type="project" value="UniProtKB-EC"/>
</dbReference>
<dbReference type="HAMAP" id="MF_02126">
    <property type="entry name" value="RF_methyltr_PrmC"/>
    <property type="match status" value="1"/>
</dbReference>
<comment type="function">
    <text evidence="5">Methylates the class 1 translation termination release factors RF1/PrfA and RF2/PrfB on the glutamine residue of the universally conserved GGQ motif.</text>
</comment>
<accession>A0A1I6LS10</accession>
<evidence type="ECO:0000256" key="4">
    <source>
        <dbReference type="ARBA" id="ARBA00048391"/>
    </source>
</evidence>
<evidence type="ECO:0000259" key="7">
    <source>
        <dbReference type="Pfam" id="PF17827"/>
    </source>
</evidence>
<dbReference type="PANTHER" id="PTHR18895:SF74">
    <property type="entry name" value="MTRF1L RELEASE FACTOR GLUTAMINE METHYLTRANSFERASE"/>
    <property type="match status" value="1"/>
</dbReference>
<evidence type="ECO:0000256" key="5">
    <source>
        <dbReference type="HAMAP-Rule" id="MF_02126"/>
    </source>
</evidence>
<feature type="binding site" evidence="5">
    <location>
        <position position="140"/>
    </location>
    <ligand>
        <name>S-adenosyl-L-methionine</name>
        <dbReference type="ChEBI" id="CHEBI:59789"/>
    </ligand>
</feature>
<dbReference type="PROSITE" id="PS00092">
    <property type="entry name" value="N6_MTASE"/>
    <property type="match status" value="1"/>
</dbReference>
<gene>
    <name evidence="5" type="primary">prmC</name>
    <name evidence="8" type="ORF">SAMN05192580_3193</name>
</gene>
<dbReference type="NCBIfam" id="TIGR03534">
    <property type="entry name" value="RF_mod_PrmC"/>
    <property type="match status" value="1"/>
</dbReference>
<dbReference type="STRING" id="1166337.SAMN05192580_3193"/>
<keyword evidence="9" id="KW-1185">Reference proteome</keyword>
<dbReference type="EC" id="2.1.1.297" evidence="5"/>
<evidence type="ECO:0000313" key="8">
    <source>
        <dbReference type="EMBL" id="SFS06226.1"/>
    </source>
</evidence>
<comment type="similarity">
    <text evidence="5">Belongs to the protein N5-glutamine methyltransferase family. PrmC subfamily.</text>
</comment>
<reference evidence="8 9" key="1">
    <citation type="submission" date="2016-10" db="EMBL/GenBank/DDBJ databases">
        <authorList>
            <person name="de Groot N.N."/>
        </authorList>
    </citation>
    <scope>NUCLEOTIDE SEQUENCE [LARGE SCALE GENOMIC DNA]</scope>
    <source>
        <strain evidence="8 9">S5-249</strain>
    </source>
</reference>